<dbReference type="EC" id="2.1.1.176" evidence="3"/>
<comment type="catalytic activity">
    <reaction evidence="12">
        <text>cytidine(967) in 16S rRNA + S-adenosyl-L-methionine = 5-methylcytidine(967) in 16S rRNA + S-adenosyl-L-homocysteine + H(+)</text>
        <dbReference type="Rhea" id="RHEA:42748"/>
        <dbReference type="Rhea" id="RHEA-COMP:10219"/>
        <dbReference type="Rhea" id="RHEA-COMP:10220"/>
        <dbReference type="ChEBI" id="CHEBI:15378"/>
        <dbReference type="ChEBI" id="CHEBI:57856"/>
        <dbReference type="ChEBI" id="CHEBI:59789"/>
        <dbReference type="ChEBI" id="CHEBI:74483"/>
        <dbReference type="ChEBI" id="CHEBI:82748"/>
        <dbReference type="EC" id="2.1.1.176"/>
    </reaction>
</comment>
<evidence type="ECO:0000256" key="12">
    <source>
        <dbReference type="ARBA" id="ARBA00047283"/>
    </source>
</evidence>
<gene>
    <name evidence="15" type="primary">rsmB</name>
    <name evidence="15" type="ORF">H8Z77_03595</name>
</gene>
<evidence type="ECO:0000256" key="7">
    <source>
        <dbReference type="ARBA" id="ARBA00022679"/>
    </source>
</evidence>
<dbReference type="PRINTS" id="PR02008">
    <property type="entry name" value="RCMTFAMILY"/>
</dbReference>
<keyword evidence="9 13" id="KW-0694">RNA-binding</keyword>
<dbReference type="Proteomes" id="UP000649151">
    <property type="component" value="Unassembled WGS sequence"/>
</dbReference>
<feature type="binding site" evidence="13">
    <location>
        <position position="283"/>
    </location>
    <ligand>
        <name>S-adenosyl-L-methionine</name>
        <dbReference type="ChEBI" id="CHEBI:59789"/>
    </ligand>
</feature>
<dbReference type="InterPro" id="IPR035926">
    <property type="entry name" value="NusB-like_sf"/>
</dbReference>
<dbReference type="InterPro" id="IPR029063">
    <property type="entry name" value="SAM-dependent_MTases_sf"/>
</dbReference>
<sequence>MKTARQIALESLNRMEKQQAYSNLMMESLLKHSDLDSRDRDFASKLFYGVLESKITLDYIITCYSKHPIEKMTIEIRNILRLGLYQMISLQVDDFAAVNESVNLTKAIHKKAASGFVNAVLRNFLRDGKKINYPDSERKPVQYFSLRYSCPVWLVESLFNEYGREVAEQLLQQQMGRPPLTLRVNPLKTTKEELSIQLEEQGFTLKPHLMENCVEVLDGGSLADTALFEQGMFHVQDVASQLCGQVVAAYHPDSVLDVCAAPGGKTFTIAEELKDTVPITACDLHEHRVKLIKSGAKRLGLSSVHAQVSDASIYHEKIGKFGLVLCDVPCSGFGVIRRKPEIKYKSEQSVEGLPKIQMNILEIASQYVKAGGVLIYSTCTLSKRENQEVTKAFLLQHPEFSPLQLPEVLTQFYPHAGYDLTFLPNQLDSDGFYLCAMKKRGITV</sequence>
<feature type="binding site" evidence="13">
    <location>
        <begin position="259"/>
        <end position="265"/>
    </location>
    <ligand>
        <name>S-adenosyl-L-methionine</name>
        <dbReference type="ChEBI" id="CHEBI:59789"/>
    </ligand>
</feature>
<dbReference type="InterPro" id="IPR001678">
    <property type="entry name" value="MeTrfase_RsmB-F_NOP2_dom"/>
</dbReference>
<proteinExistence type="inferred from homology"/>
<comment type="caution">
    <text evidence="15">The sequence shown here is derived from an EMBL/GenBank/DDBJ whole genome shotgun (WGS) entry which is preliminary data.</text>
</comment>
<keyword evidence="4" id="KW-0963">Cytoplasm</keyword>
<evidence type="ECO:0000256" key="3">
    <source>
        <dbReference type="ARBA" id="ARBA00012140"/>
    </source>
</evidence>
<evidence type="ECO:0000256" key="13">
    <source>
        <dbReference type="PROSITE-ProRule" id="PRU01023"/>
    </source>
</evidence>
<dbReference type="InterPro" id="IPR023267">
    <property type="entry name" value="RCMT"/>
</dbReference>
<comment type="similarity">
    <text evidence="13">Belongs to the class I-like SAM-binding methyltransferase superfamily. RsmB/NOP family.</text>
</comment>
<evidence type="ECO:0000256" key="5">
    <source>
        <dbReference type="ARBA" id="ARBA00022552"/>
    </source>
</evidence>
<keyword evidence="6 13" id="KW-0489">Methyltransferase</keyword>
<dbReference type="InterPro" id="IPR054728">
    <property type="entry name" value="RsmB-like_ferredoxin"/>
</dbReference>
<evidence type="ECO:0000256" key="2">
    <source>
        <dbReference type="ARBA" id="ARBA00004496"/>
    </source>
</evidence>
<feature type="binding site" evidence="13">
    <location>
        <position position="310"/>
    </location>
    <ligand>
        <name>S-adenosyl-L-methionine</name>
        <dbReference type="ChEBI" id="CHEBI:59789"/>
    </ligand>
</feature>
<comment type="function">
    <text evidence="1">Specifically methylates the cytosine at position 967 (m5C967) of 16S rRNA.</text>
</comment>
<dbReference type="InterPro" id="IPR049560">
    <property type="entry name" value="MeTrfase_RsmB-F_NOP2_cat"/>
</dbReference>
<dbReference type="NCBIfam" id="NF011494">
    <property type="entry name" value="PRK14902.1"/>
    <property type="match status" value="1"/>
</dbReference>
<dbReference type="SUPFAM" id="SSF48013">
    <property type="entry name" value="NusB-like"/>
    <property type="match status" value="1"/>
</dbReference>
<dbReference type="SUPFAM" id="SSF53335">
    <property type="entry name" value="S-adenosyl-L-methionine-dependent methyltransferases"/>
    <property type="match status" value="1"/>
</dbReference>
<feature type="domain" description="SAM-dependent MTase RsmB/NOP-type" evidence="14">
    <location>
        <begin position="170"/>
        <end position="440"/>
    </location>
</feature>
<feature type="active site" description="Nucleophile" evidence="13">
    <location>
        <position position="379"/>
    </location>
</feature>
<dbReference type="RefSeq" id="WP_186996206.1">
    <property type="nucleotide sequence ID" value="NZ_JACOQK010000001.1"/>
</dbReference>
<evidence type="ECO:0000256" key="4">
    <source>
        <dbReference type="ARBA" id="ARBA00022490"/>
    </source>
</evidence>
<evidence type="ECO:0000256" key="10">
    <source>
        <dbReference type="ARBA" id="ARBA00030399"/>
    </source>
</evidence>
<dbReference type="Gene3D" id="3.40.50.150">
    <property type="entry name" value="Vaccinia Virus protein VP39"/>
    <property type="match status" value="1"/>
</dbReference>
<dbReference type="Gene3D" id="1.10.940.10">
    <property type="entry name" value="NusB-like"/>
    <property type="match status" value="1"/>
</dbReference>
<evidence type="ECO:0000256" key="1">
    <source>
        <dbReference type="ARBA" id="ARBA00002724"/>
    </source>
</evidence>
<evidence type="ECO:0000259" key="14">
    <source>
        <dbReference type="PROSITE" id="PS51686"/>
    </source>
</evidence>
<protein>
    <recommendedName>
        <fullName evidence="3">16S rRNA (cytosine(967)-C(5))-methyltransferase</fullName>
        <ecNumber evidence="3">2.1.1.176</ecNumber>
    </recommendedName>
    <alternativeName>
        <fullName evidence="10">16S rRNA m5C967 methyltransferase</fullName>
    </alternativeName>
    <alternativeName>
        <fullName evidence="11">rRNA (cytosine-C(5)-)-methyltransferase RsmB</fullName>
    </alternativeName>
</protein>
<dbReference type="Gene3D" id="3.30.70.1170">
    <property type="entry name" value="Sun protein, domain 3"/>
    <property type="match status" value="1"/>
</dbReference>
<dbReference type="NCBIfam" id="TIGR00563">
    <property type="entry name" value="rsmB"/>
    <property type="match status" value="1"/>
</dbReference>
<evidence type="ECO:0000256" key="8">
    <source>
        <dbReference type="ARBA" id="ARBA00022691"/>
    </source>
</evidence>
<evidence type="ECO:0000256" key="6">
    <source>
        <dbReference type="ARBA" id="ARBA00022603"/>
    </source>
</evidence>
<dbReference type="EMBL" id="JACOQK010000001">
    <property type="protein sequence ID" value="MBC5787108.1"/>
    <property type="molecule type" value="Genomic_DNA"/>
</dbReference>
<dbReference type="GO" id="GO:0032259">
    <property type="term" value="P:methylation"/>
    <property type="evidence" value="ECO:0007669"/>
    <property type="project" value="UniProtKB-KW"/>
</dbReference>
<dbReference type="CDD" id="cd02440">
    <property type="entry name" value="AdoMet_MTases"/>
    <property type="match status" value="1"/>
</dbReference>
<evidence type="ECO:0000313" key="15">
    <source>
        <dbReference type="EMBL" id="MBC5787108.1"/>
    </source>
</evidence>
<feature type="binding site" evidence="13">
    <location>
        <position position="327"/>
    </location>
    <ligand>
        <name>S-adenosyl-L-methionine</name>
        <dbReference type="ChEBI" id="CHEBI:59789"/>
    </ligand>
</feature>
<dbReference type="GO" id="GO:0008168">
    <property type="term" value="F:methyltransferase activity"/>
    <property type="evidence" value="ECO:0007669"/>
    <property type="project" value="UniProtKB-KW"/>
</dbReference>
<evidence type="ECO:0000256" key="11">
    <source>
        <dbReference type="ARBA" id="ARBA00031088"/>
    </source>
</evidence>
<evidence type="ECO:0000256" key="9">
    <source>
        <dbReference type="ARBA" id="ARBA00022884"/>
    </source>
</evidence>
<dbReference type="InterPro" id="IPR006027">
    <property type="entry name" value="NusB_RsmB_TIM44"/>
</dbReference>
<dbReference type="Pfam" id="PF01029">
    <property type="entry name" value="NusB"/>
    <property type="match status" value="1"/>
</dbReference>
<evidence type="ECO:0000313" key="16">
    <source>
        <dbReference type="Proteomes" id="UP000649151"/>
    </source>
</evidence>
<name>A0ABR7IPQ8_9CLOT</name>
<dbReference type="Pfam" id="PF01189">
    <property type="entry name" value="Methyltr_RsmB-F"/>
    <property type="match status" value="1"/>
</dbReference>
<reference evidence="15 16" key="1">
    <citation type="submission" date="2020-08" db="EMBL/GenBank/DDBJ databases">
        <title>Genome public.</title>
        <authorList>
            <person name="Liu C."/>
            <person name="Sun Q."/>
        </authorList>
    </citation>
    <scope>NUCLEOTIDE SEQUENCE [LARGE SCALE GENOMIC DNA]</scope>
    <source>
        <strain evidence="15 16">NSJ-27</strain>
    </source>
</reference>
<dbReference type="PANTHER" id="PTHR22807:SF53">
    <property type="entry name" value="RIBOSOMAL RNA SMALL SUBUNIT METHYLTRANSFERASE B-RELATED"/>
    <property type="match status" value="1"/>
</dbReference>
<keyword evidence="16" id="KW-1185">Reference proteome</keyword>
<accession>A0ABR7IPQ8</accession>
<dbReference type="InterPro" id="IPR004573">
    <property type="entry name" value="rRNA_ssu_MeTfrase_B"/>
</dbReference>
<dbReference type="PROSITE" id="PS51686">
    <property type="entry name" value="SAM_MT_RSMB_NOP"/>
    <property type="match status" value="1"/>
</dbReference>
<dbReference type="Pfam" id="PF22458">
    <property type="entry name" value="RsmF-B_ferredox"/>
    <property type="match status" value="1"/>
</dbReference>
<dbReference type="PANTHER" id="PTHR22807">
    <property type="entry name" value="NOP2 YEAST -RELATED NOL1/NOP2/FMU SUN DOMAIN-CONTAINING"/>
    <property type="match status" value="1"/>
</dbReference>
<keyword evidence="7 13" id="KW-0808">Transferase</keyword>
<keyword evidence="8 13" id="KW-0949">S-adenosyl-L-methionine</keyword>
<keyword evidence="5" id="KW-0698">rRNA processing</keyword>
<organism evidence="15 16">
    <name type="scientific">Clostridium facile</name>
    <dbReference type="NCBI Taxonomy" id="2763035"/>
    <lineage>
        <taxon>Bacteria</taxon>
        <taxon>Bacillati</taxon>
        <taxon>Bacillota</taxon>
        <taxon>Clostridia</taxon>
        <taxon>Eubacteriales</taxon>
        <taxon>Clostridiaceae</taxon>
        <taxon>Clostridium</taxon>
    </lineage>
</organism>
<comment type="subcellular location">
    <subcellularLocation>
        <location evidence="2">Cytoplasm</location>
    </subcellularLocation>
</comment>